<dbReference type="AlphaFoldDB" id="F8NTS2"/>
<dbReference type="RefSeq" id="XP_007317864.1">
    <property type="nucleotide sequence ID" value="XM_007317802.1"/>
</dbReference>
<sequence>MPQTTVYHYIDNRGEQVASLLPSDHPEMICLLGGHVPEARYGMLGERTAFLLPPEWRTHIITT</sequence>
<reference evidence="1" key="1">
    <citation type="submission" date="2011-04" db="EMBL/GenBank/DDBJ databases">
        <title>Evolution of plant cell wall degrading machinery underlies the functional diversity of forest fungi.</title>
        <authorList>
            <consortium name="US DOE Joint Genome Institute (JGI-PGF)"/>
            <person name="Eastwood D.C."/>
            <person name="Floudas D."/>
            <person name="Binder M."/>
            <person name="Majcherczyk A."/>
            <person name="Schneider P."/>
            <person name="Aerts A."/>
            <person name="Asiegbu F.O."/>
            <person name="Baker S.E."/>
            <person name="Barry K."/>
            <person name="Bendiksby M."/>
            <person name="Blumentritt M."/>
            <person name="Coutinho P.M."/>
            <person name="Cullen D."/>
            <person name="Cullen D."/>
            <person name="Gathman A."/>
            <person name="Goodell B."/>
            <person name="Henrissat B."/>
            <person name="Ihrmark K."/>
            <person name="Kauserud H."/>
            <person name="Kohler A."/>
            <person name="LaButti K."/>
            <person name="Lapidus A."/>
            <person name="Lavin J.L."/>
            <person name="Lee Y.-H."/>
            <person name="Lindquist E."/>
            <person name="Lilly W."/>
            <person name="Lucas S."/>
            <person name="Morin E."/>
            <person name="Murat C."/>
            <person name="Oguiza J.A."/>
            <person name="Park J."/>
            <person name="Pisabarro A.G."/>
            <person name="Riley R."/>
            <person name="Rosling A."/>
            <person name="Salamov A."/>
            <person name="Schmidt O."/>
            <person name="Schmutz J."/>
            <person name="Skrede I."/>
            <person name="Stenlid J."/>
            <person name="Wiebenga A."/>
            <person name="Xie X."/>
            <person name="Kues U."/>
            <person name="Hibbett D.S."/>
            <person name="Hoffmeister D."/>
            <person name="Hogberg N."/>
            <person name="Martin F."/>
            <person name="Grigoriev I.V."/>
            <person name="Watkinson S.C."/>
        </authorList>
    </citation>
    <scope>NUCLEOTIDE SEQUENCE</scope>
    <source>
        <strain evidence="1">S7.9</strain>
    </source>
</reference>
<evidence type="ECO:0000313" key="1">
    <source>
        <dbReference type="EMBL" id="EGO25742.1"/>
    </source>
</evidence>
<dbReference type="GeneID" id="18811316"/>
<dbReference type="HOGENOM" id="CLU_2887211_0_0_1"/>
<name>F8NTS2_SERL9</name>
<proteinExistence type="predicted"/>
<dbReference type="EMBL" id="GL945433">
    <property type="protein sequence ID" value="EGO25742.1"/>
    <property type="molecule type" value="Genomic_DNA"/>
</dbReference>
<accession>F8NTS2</accession>
<dbReference type="KEGG" id="sla:SERLADRAFT_388149"/>
<dbReference type="Proteomes" id="UP000008064">
    <property type="component" value="Unassembled WGS sequence"/>
</dbReference>
<gene>
    <name evidence="1" type="ORF">SERLADRAFT_388149</name>
</gene>
<dbReference type="OrthoDB" id="2564984at2759"/>
<organism>
    <name type="scientific">Serpula lacrymans var. lacrymans (strain S7.9)</name>
    <name type="common">Dry rot fungus</name>
    <dbReference type="NCBI Taxonomy" id="578457"/>
    <lineage>
        <taxon>Eukaryota</taxon>
        <taxon>Fungi</taxon>
        <taxon>Dikarya</taxon>
        <taxon>Basidiomycota</taxon>
        <taxon>Agaricomycotina</taxon>
        <taxon>Agaricomycetes</taxon>
        <taxon>Agaricomycetidae</taxon>
        <taxon>Boletales</taxon>
        <taxon>Coniophorineae</taxon>
        <taxon>Serpulaceae</taxon>
        <taxon>Serpula</taxon>
    </lineage>
</organism>
<protein>
    <submittedName>
        <fullName evidence="1">Uncharacterized protein</fullName>
    </submittedName>
</protein>